<evidence type="ECO:0000313" key="3">
    <source>
        <dbReference type="EMBL" id="KAL2056167.1"/>
    </source>
</evidence>
<proteinExistence type="inferred from homology"/>
<dbReference type="Pfam" id="PF05063">
    <property type="entry name" value="MT-A70"/>
    <property type="match status" value="1"/>
</dbReference>
<dbReference type="PROSITE" id="PS51143">
    <property type="entry name" value="MT_A70"/>
    <property type="match status" value="1"/>
</dbReference>
<dbReference type="EMBL" id="JBHFEH010000009">
    <property type="protein sequence ID" value="KAL2056167.1"/>
    <property type="molecule type" value="Genomic_DNA"/>
</dbReference>
<dbReference type="InterPro" id="IPR007757">
    <property type="entry name" value="MT-A70-like"/>
</dbReference>
<feature type="region of interest" description="Disordered" evidence="2">
    <location>
        <begin position="37"/>
        <end position="62"/>
    </location>
</feature>
<name>A0ABR4BE88_9LECA</name>
<feature type="compositionally biased region" description="Polar residues" evidence="2">
    <location>
        <begin position="37"/>
        <end position="50"/>
    </location>
</feature>
<sequence>MADQKSPLAAILYQNIVKTVTLLDIPRSISLAQGTHENPCTHQLHSSQPLQDPYPSVEPKSKKAKVKVLQTKPASASHYKFPEILLRQARREIAENWDGEWCLERKLSPSATVRQGKKRKVDEASPPELPAQGQDSSPDAEKEPPVSTLKTEPDLRSPEELLKSRSLSEPLTLSADITPGVHACSNIRDIANKLVHNPYPAPMSLQYSQTSYMIPPSASFIFSKISEATAPAFSMAALTMYPEPSATTGPGQFDFILLDPPWENRSVRRSAKYKTTRDAYPMDVVRNILAQHIAPGGLVACWVTNKASVRDAALEAFVAWDLQLVEEWAWLKTTVHGVTVTEIEGVWRKPYEVLLLGRRVDESEGFSANERRRVIVAVPDLHSRKPNLKALIESMLPVHYRALEVFARNLTAGWLAWGDEVLKFNWEGHWFKN</sequence>
<dbReference type="InterPro" id="IPR029063">
    <property type="entry name" value="SAM-dependent_MTases_sf"/>
</dbReference>
<evidence type="ECO:0008006" key="5">
    <source>
        <dbReference type="Google" id="ProtNLM"/>
    </source>
</evidence>
<evidence type="ECO:0000256" key="1">
    <source>
        <dbReference type="PROSITE-ProRule" id="PRU00489"/>
    </source>
</evidence>
<evidence type="ECO:0000313" key="4">
    <source>
        <dbReference type="Proteomes" id="UP001590951"/>
    </source>
</evidence>
<organism evidence="3 4">
    <name type="scientific">Lepraria finkii</name>
    <dbReference type="NCBI Taxonomy" id="1340010"/>
    <lineage>
        <taxon>Eukaryota</taxon>
        <taxon>Fungi</taxon>
        <taxon>Dikarya</taxon>
        <taxon>Ascomycota</taxon>
        <taxon>Pezizomycotina</taxon>
        <taxon>Lecanoromycetes</taxon>
        <taxon>OSLEUM clade</taxon>
        <taxon>Lecanoromycetidae</taxon>
        <taxon>Lecanorales</taxon>
        <taxon>Lecanorineae</taxon>
        <taxon>Stereocaulaceae</taxon>
        <taxon>Lepraria</taxon>
    </lineage>
</organism>
<accession>A0ABR4BE88</accession>
<dbReference type="InterPro" id="IPR002052">
    <property type="entry name" value="DNA_methylase_N6_adenine_CS"/>
</dbReference>
<evidence type="ECO:0000256" key="2">
    <source>
        <dbReference type="SAM" id="MobiDB-lite"/>
    </source>
</evidence>
<gene>
    <name evidence="3" type="ORF">ABVK25_003810</name>
</gene>
<dbReference type="PROSITE" id="PS00092">
    <property type="entry name" value="N6_MTASE"/>
    <property type="match status" value="1"/>
</dbReference>
<protein>
    <recommendedName>
        <fullName evidence="5">MT-A70-domain-containing protein</fullName>
    </recommendedName>
</protein>
<feature type="compositionally biased region" description="Basic and acidic residues" evidence="2">
    <location>
        <begin position="151"/>
        <end position="163"/>
    </location>
</feature>
<comment type="similarity">
    <text evidence="1">Belongs to the MT-A70-like family.</text>
</comment>
<dbReference type="SUPFAM" id="SSF53335">
    <property type="entry name" value="S-adenosyl-L-methionine-dependent methyltransferases"/>
    <property type="match status" value="1"/>
</dbReference>
<dbReference type="Proteomes" id="UP001590951">
    <property type="component" value="Unassembled WGS sequence"/>
</dbReference>
<feature type="region of interest" description="Disordered" evidence="2">
    <location>
        <begin position="112"/>
        <end position="163"/>
    </location>
</feature>
<comment type="caution">
    <text evidence="3">The sequence shown here is derived from an EMBL/GenBank/DDBJ whole genome shotgun (WGS) entry which is preliminary data.</text>
</comment>
<dbReference type="PANTHER" id="PTHR12829:SF4">
    <property type="entry name" value="N(6)-ADENINE-SPECIFIC METHYLTRANSFERASE METTL4"/>
    <property type="match status" value="1"/>
</dbReference>
<dbReference type="PANTHER" id="PTHR12829">
    <property type="entry name" value="N6-ADENOSINE-METHYLTRANSFERASE"/>
    <property type="match status" value="1"/>
</dbReference>
<keyword evidence="4" id="KW-1185">Reference proteome</keyword>
<reference evidence="3 4" key="1">
    <citation type="submission" date="2024-09" db="EMBL/GenBank/DDBJ databases">
        <title>Rethinking Asexuality: The Enigmatic Case of Functional Sexual Genes in Lepraria (Stereocaulaceae).</title>
        <authorList>
            <person name="Doellman M."/>
            <person name="Sun Y."/>
            <person name="Barcenas-Pena A."/>
            <person name="Lumbsch H.T."/>
            <person name="Grewe F."/>
        </authorList>
    </citation>
    <scope>NUCLEOTIDE SEQUENCE [LARGE SCALE GENOMIC DNA]</scope>
    <source>
        <strain evidence="3 4">Grewe 0041</strain>
    </source>
</reference>